<dbReference type="EMBL" id="AOTD01000103">
    <property type="protein sequence ID" value="EMG30911.1"/>
    <property type="molecule type" value="Genomic_DNA"/>
</dbReference>
<dbReference type="GO" id="GO:0003755">
    <property type="term" value="F:peptidyl-prolyl cis-trans isomerase activity"/>
    <property type="evidence" value="ECO:0007669"/>
    <property type="project" value="UniProtKB-UniRule"/>
</dbReference>
<sequence>MQIKTKAIDAVNASLSAKIPSADVKSKLENAAKKAAKNMKIDGFRAGKVPVNVVLKRYEKELTADAEQDALKDVIDAGLKELNRKFEEVIGEPIVTKFDRGENEIDAEIEISFKPVINIDGYEELIESVSTPRVTKKEIDERKNEILKMMAPLEKVEKEALEKGDFAKFDFEGFVDGEAFEGGKAENYLLEIGSGQFIPGFEDGMIGLKVGEERDVKVKFPAEYGAAHLAGKDATFKVKLHEIQGKKVPEEIDEETLKRIMPGEEKVSVELFEERLKEQIKAEKHAKNVNEELKPKFADAIVAKFNFDVPKNIVEQEMDMQFRSAWSSFTPEQMAKFREDKDALTKQRETYRDDAVKSVKLTFIIDELARRRDIKVSDQELIQAVYFEAYRSGVDPKQHLENYKNQGILPAIKMSMIEEKLFNEMFALKSEKNDKKEKKAE</sequence>
<evidence type="ECO:0000256" key="13">
    <source>
        <dbReference type="PROSITE-ProRule" id="PRU00277"/>
    </source>
</evidence>
<feature type="domain" description="PPIase FKBP-type" evidence="15">
    <location>
        <begin position="164"/>
        <end position="246"/>
    </location>
</feature>
<keyword evidence="8 12" id="KW-0143">Chaperone</keyword>
<name>M3ILB1_9BACT</name>
<dbReference type="GO" id="GO:0043335">
    <property type="term" value="P:protein unfolding"/>
    <property type="evidence" value="ECO:0007669"/>
    <property type="project" value="TreeGrafter"/>
</dbReference>
<dbReference type="InterPro" id="IPR036611">
    <property type="entry name" value="Trigger_fac_ribosome-bd_sf"/>
</dbReference>
<dbReference type="Gene3D" id="3.10.50.40">
    <property type="match status" value="1"/>
</dbReference>
<dbReference type="InterPro" id="IPR001179">
    <property type="entry name" value="PPIase_FKBP_dom"/>
</dbReference>
<reference evidence="16 17" key="1">
    <citation type="submission" date="2013-02" db="EMBL/GenBank/DDBJ databases">
        <title>Co-occurrence of anaerobic bacteria in colorectal carcinomas.</title>
        <authorList>
            <person name="Holt R.A."/>
            <person name="Warren R.L."/>
            <person name="Allen-Vercoe E."/>
            <person name="Pleasance S."/>
            <person name="Freeman D.J."/>
            <person name="Watson P."/>
            <person name="Moore R."/>
            <person name="Cochrane K."/>
        </authorList>
    </citation>
    <scope>NUCLEOTIDE SEQUENCE [LARGE SCALE GENOMIC DNA]</scope>
    <source>
        <strain evidence="16 17">CC57C</strain>
    </source>
</reference>
<dbReference type="InterPro" id="IPR008881">
    <property type="entry name" value="Trigger_fac_ribosome-bd_bac"/>
</dbReference>
<evidence type="ECO:0000256" key="8">
    <source>
        <dbReference type="ARBA" id="ARBA00023186"/>
    </source>
</evidence>
<evidence type="ECO:0000256" key="10">
    <source>
        <dbReference type="ARBA" id="ARBA00023306"/>
    </source>
</evidence>
<dbReference type="PIRSF" id="PIRSF003095">
    <property type="entry name" value="Trigger_factor"/>
    <property type="match status" value="1"/>
</dbReference>
<dbReference type="PROSITE" id="PS50059">
    <property type="entry name" value="FKBP_PPIASE"/>
    <property type="match status" value="1"/>
</dbReference>
<comment type="caution">
    <text evidence="16">The sequence shown here is derived from an EMBL/GenBank/DDBJ whole genome shotgun (WGS) entry which is preliminary data.</text>
</comment>
<dbReference type="InterPro" id="IPR046357">
    <property type="entry name" value="PPIase_dom_sf"/>
</dbReference>
<dbReference type="RefSeq" id="WP_002951549.1">
    <property type="nucleotide sequence ID" value="NZ_AOTD01000103.1"/>
</dbReference>
<dbReference type="Proteomes" id="UP000011782">
    <property type="component" value="Unassembled WGS sequence"/>
</dbReference>
<dbReference type="GO" id="GO:0015031">
    <property type="term" value="P:protein transport"/>
    <property type="evidence" value="ECO:0007669"/>
    <property type="project" value="UniProtKB-UniRule"/>
</dbReference>
<dbReference type="Pfam" id="PF05697">
    <property type="entry name" value="Trigger_N"/>
    <property type="match status" value="1"/>
</dbReference>
<evidence type="ECO:0000256" key="9">
    <source>
        <dbReference type="ARBA" id="ARBA00023235"/>
    </source>
</evidence>
<keyword evidence="9 12" id="KW-0413">Isomerase</keyword>
<dbReference type="GO" id="GO:0044183">
    <property type="term" value="F:protein folding chaperone"/>
    <property type="evidence" value="ECO:0007669"/>
    <property type="project" value="TreeGrafter"/>
</dbReference>
<dbReference type="FunFam" id="3.10.50.40:FF:000001">
    <property type="entry name" value="Trigger factor"/>
    <property type="match status" value="1"/>
</dbReference>
<keyword evidence="5 12" id="KW-0963">Cytoplasm</keyword>
<dbReference type="Gene3D" id="1.10.3120.10">
    <property type="entry name" value="Trigger factor, C-terminal domain"/>
    <property type="match status" value="1"/>
</dbReference>
<dbReference type="InterPro" id="IPR008880">
    <property type="entry name" value="Trigger_fac_C"/>
</dbReference>
<dbReference type="Pfam" id="PF05698">
    <property type="entry name" value="Trigger_C"/>
    <property type="match status" value="1"/>
</dbReference>
<dbReference type="PANTHER" id="PTHR30560:SF3">
    <property type="entry name" value="TRIGGER FACTOR-LIKE PROTEIN TIG, CHLOROPLASTIC"/>
    <property type="match status" value="1"/>
</dbReference>
<organism evidence="16 17">
    <name type="scientific">Campylobacter showae CC57C</name>
    <dbReference type="NCBI Taxonomy" id="1073353"/>
    <lineage>
        <taxon>Bacteria</taxon>
        <taxon>Pseudomonadati</taxon>
        <taxon>Campylobacterota</taxon>
        <taxon>Epsilonproteobacteria</taxon>
        <taxon>Campylobacterales</taxon>
        <taxon>Campylobacteraceae</taxon>
        <taxon>Campylobacter</taxon>
    </lineage>
</organism>
<dbReference type="HAMAP" id="MF_00303">
    <property type="entry name" value="Trigger_factor_Tig"/>
    <property type="match status" value="1"/>
</dbReference>
<dbReference type="Pfam" id="PF00254">
    <property type="entry name" value="FKBP_C"/>
    <property type="match status" value="1"/>
</dbReference>
<dbReference type="GO" id="GO:0051083">
    <property type="term" value="P:'de novo' cotranslational protein folding"/>
    <property type="evidence" value="ECO:0007669"/>
    <property type="project" value="TreeGrafter"/>
</dbReference>
<dbReference type="GO" id="GO:0051301">
    <property type="term" value="P:cell division"/>
    <property type="evidence" value="ECO:0007669"/>
    <property type="project" value="UniProtKB-KW"/>
</dbReference>
<dbReference type="AlphaFoldDB" id="M3ILB1"/>
<evidence type="ECO:0000259" key="15">
    <source>
        <dbReference type="PROSITE" id="PS50059"/>
    </source>
</evidence>
<comment type="domain">
    <text evidence="12">Consists of 3 domains; the N-terminus binds the ribosome, the middle domain has PPIase activity, while the C-terminus has intrinsic chaperone activity on its own.</text>
</comment>
<evidence type="ECO:0000256" key="7">
    <source>
        <dbReference type="ARBA" id="ARBA00023110"/>
    </source>
</evidence>
<dbReference type="InterPro" id="IPR027304">
    <property type="entry name" value="Trigger_fact/SurA_dom_sf"/>
</dbReference>
<evidence type="ECO:0000313" key="16">
    <source>
        <dbReference type="EMBL" id="EMG30911.1"/>
    </source>
</evidence>
<dbReference type="GO" id="GO:0005737">
    <property type="term" value="C:cytoplasm"/>
    <property type="evidence" value="ECO:0007669"/>
    <property type="project" value="UniProtKB-SubCell"/>
</dbReference>
<dbReference type="PATRIC" id="fig|1073353.3.peg.877"/>
<evidence type="ECO:0000256" key="14">
    <source>
        <dbReference type="RuleBase" id="RU003914"/>
    </source>
</evidence>
<dbReference type="GO" id="GO:0043022">
    <property type="term" value="F:ribosome binding"/>
    <property type="evidence" value="ECO:0007669"/>
    <property type="project" value="TreeGrafter"/>
</dbReference>
<evidence type="ECO:0000256" key="12">
    <source>
        <dbReference type="HAMAP-Rule" id="MF_00303"/>
    </source>
</evidence>
<protein>
    <recommendedName>
        <fullName evidence="4 12">Trigger factor</fullName>
        <shortName evidence="12">TF</shortName>
        <ecNumber evidence="3 12">5.2.1.8</ecNumber>
    </recommendedName>
    <alternativeName>
        <fullName evidence="11 12">PPIase</fullName>
    </alternativeName>
</protein>
<dbReference type="PANTHER" id="PTHR30560">
    <property type="entry name" value="TRIGGER FACTOR CHAPERONE AND PEPTIDYL-PROLYL CIS/TRANS ISOMERASE"/>
    <property type="match status" value="1"/>
</dbReference>
<keyword evidence="7 12" id="KW-0697">Rotamase</keyword>
<evidence type="ECO:0000256" key="11">
    <source>
        <dbReference type="ARBA" id="ARBA00029986"/>
    </source>
</evidence>
<dbReference type="InterPro" id="IPR037041">
    <property type="entry name" value="Trigger_fac_C_sf"/>
</dbReference>
<comment type="function">
    <text evidence="12">Involved in protein export. Acts as a chaperone by maintaining the newly synthesized protein in an open conformation. Functions as a peptidyl-prolyl cis-trans isomerase.</text>
</comment>
<keyword evidence="10 12" id="KW-0131">Cell cycle</keyword>
<accession>M3ILB1</accession>
<comment type="similarity">
    <text evidence="2 12 14">Belongs to the FKBP-type PPIase family. Tig subfamily.</text>
</comment>
<dbReference type="Gene3D" id="3.30.70.1050">
    <property type="entry name" value="Trigger factor ribosome-binding domain"/>
    <property type="match status" value="1"/>
</dbReference>
<dbReference type="InterPro" id="IPR005215">
    <property type="entry name" value="Trig_fac"/>
</dbReference>
<evidence type="ECO:0000256" key="5">
    <source>
        <dbReference type="ARBA" id="ARBA00022490"/>
    </source>
</evidence>
<keyword evidence="6 12" id="KW-0132">Cell division</keyword>
<comment type="subcellular location">
    <subcellularLocation>
        <location evidence="12">Cytoplasm</location>
    </subcellularLocation>
    <text evidence="12">About half TF is bound to the ribosome near the polypeptide exit tunnel while the other half is free in the cytoplasm.</text>
</comment>
<dbReference type="SUPFAM" id="SSF102735">
    <property type="entry name" value="Trigger factor ribosome-binding domain"/>
    <property type="match status" value="1"/>
</dbReference>
<evidence type="ECO:0000256" key="2">
    <source>
        <dbReference type="ARBA" id="ARBA00005464"/>
    </source>
</evidence>
<evidence type="ECO:0000256" key="4">
    <source>
        <dbReference type="ARBA" id="ARBA00016902"/>
    </source>
</evidence>
<proteinExistence type="inferred from homology"/>
<dbReference type="OrthoDB" id="9767721at2"/>
<dbReference type="SUPFAM" id="SSF54534">
    <property type="entry name" value="FKBP-like"/>
    <property type="match status" value="1"/>
</dbReference>
<comment type="catalytic activity">
    <reaction evidence="1 12 13">
        <text>[protein]-peptidylproline (omega=180) = [protein]-peptidylproline (omega=0)</text>
        <dbReference type="Rhea" id="RHEA:16237"/>
        <dbReference type="Rhea" id="RHEA-COMP:10747"/>
        <dbReference type="Rhea" id="RHEA-COMP:10748"/>
        <dbReference type="ChEBI" id="CHEBI:83833"/>
        <dbReference type="ChEBI" id="CHEBI:83834"/>
        <dbReference type="EC" id="5.2.1.8"/>
    </reaction>
</comment>
<evidence type="ECO:0000256" key="1">
    <source>
        <dbReference type="ARBA" id="ARBA00000971"/>
    </source>
</evidence>
<evidence type="ECO:0000313" key="17">
    <source>
        <dbReference type="Proteomes" id="UP000011782"/>
    </source>
</evidence>
<dbReference type="EC" id="5.2.1.8" evidence="3 12"/>
<dbReference type="SUPFAM" id="SSF109998">
    <property type="entry name" value="Triger factor/SurA peptide-binding domain-like"/>
    <property type="match status" value="1"/>
</dbReference>
<dbReference type="NCBIfam" id="TIGR00115">
    <property type="entry name" value="tig"/>
    <property type="match status" value="1"/>
</dbReference>
<evidence type="ECO:0000256" key="6">
    <source>
        <dbReference type="ARBA" id="ARBA00022618"/>
    </source>
</evidence>
<evidence type="ECO:0000256" key="3">
    <source>
        <dbReference type="ARBA" id="ARBA00013194"/>
    </source>
</evidence>
<gene>
    <name evidence="12 16" type="primary">tig</name>
    <name evidence="16" type="ORF">H740_04083</name>
</gene>
<dbReference type="STRING" id="1073353.H740_04083"/>